<reference evidence="8" key="1">
    <citation type="submission" date="2022-10" db="EMBL/GenBank/DDBJ databases">
        <authorList>
            <person name="Koch H."/>
        </authorList>
    </citation>
    <scope>NUCLEOTIDE SEQUENCE</scope>
    <source>
        <strain evidence="8">DNF</strain>
    </source>
</reference>
<protein>
    <submittedName>
        <fullName evidence="8">TM2 domain-containing membrane protein YozV</fullName>
    </submittedName>
</protein>
<name>A0AA86MYV3_9BACT</name>
<keyword evidence="3 6" id="KW-1133">Transmembrane helix</keyword>
<feature type="transmembrane region" description="Helical" evidence="6">
    <location>
        <begin position="62"/>
        <end position="85"/>
    </location>
</feature>
<keyword evidence="2 6" id="KW-0812">Transmembrane</keyword>
<feature type="transmembrane region" description="Helical" evidence="6">
    <location>
        <begin position="92"/>
        <end position="111"/>
    </location>
</feature>
<dbReference type="Proteomes" id="UP001179121">
    <property type="component" value="Chromosome"/>
</dbReference>
<dbReference type="Pfam" id="PF05154">
    <property type="entry name" value="TM2"/>
    <property type="match status" value="1"/>
</dbReference>
<dbReference type="GO" id="GO:0016020">
    <property type="term" value="C:membrane"/>
    <property type="evidence" value="ECO:0007669"/>
    <property type="project" value="UniProtKB-SubCell"/>
</dbReference>
<evidence type="ECO:0000313" key="8">
    <source>
        <dbReference type="EMBL" id="CAI4031455.1"/>
    </source>
</evidence>
<comment type="subcellular location">
    <subcellularLocation>
        <location evidence="1">Membrane</location>
        <topology evidence="1">Multi-pass membrane protein</topology>
    </subcellularLocation>
</comment>
<organism evidence="8 9">
    <name type="scientific">Nitrospira tepida</name>
    <dbReference type="NCBI Taxonomy" id="2973512"/>
    <lineage>
        <taxon>Bacteria</taxon>
        <taxon>Pseudomonadati</taxon>
        <taxon>Nitrospirota</taxon>
        <taxon>Nitrospiria</taxon>
        <taxon>Nitrospirales</taxon>
        <taxon>Nitrospiraceae</taxon>
        <taxon>Nitrospira</taxon>
    </lineage>
</organism>
<evidence type="ECO:0000256" key="6">
    <source>
        <dbReference type="SAM" id="Phobius"/>
    </source>
</evidence>
<evidence type="ECO:0000256" key="3">
    <source>
        <dbReference type="ARBA" id="ARBA00022989"/>
    </source>
</evidence>
<evidence type="ECO:0000259" key="7">
    <source>
        <dbReference type="Pfam" id="PF05154"/>
    </source>
</evidence>
<feature type="region of interest" description="Disordered" evidence="5">
    <location>
        <begin position="136"/>
        <end position="157"/>
    </location>
</feature>
<evidence type="ECO:0000256" key="5">
    <source>
        <dbReference type="SAM" id="MobiDB-lite"/>
    </source>
</evidence>
<keyword evidence="4 6" id="KW-0472">Membrane</keyword>
<dbReference type="AlphaFoldDB" id="A0AA86MYV3"/>
<gene>
    <name evidence="8" type="ORF">DNFV4_01878</name>
</gene>
<keyword evidence="9" id="KW-1185">Reference proteome</keyword>
<evidence type="ECO:0000256" key="2">
    <source>
        <dbReference type="ARBA" id="ARBA00022692"/>
    </source>
</evidence>
<sequence>MGTMRYRSHLAELKTTLSAHQLEVLNSEMVRLHKSALTAYALWLVLSWFGVHHFYLERPWKAIAYILAFTVGAAGLVLGFLLSWVMDETWSLAFRGAAVGGGLVLAGWWFVDLVTLHKQVERYNEEMEAQVIEALREPGGPPRPEQRSRPWPLYLNN</sequence>
<evidence type="ECO:0000256" key="4">
    <source>
        <dbReference type="ARBA" id="ARBA00023136"/>
    </source>
</evidence>
<proteinExistence type="predicted"/>
<evidence type="ECO:0000256" key="1">
    <source>
        <dbReference type="ARBA" id="ARBA00004141"/>
    </source>
</evidence>
<evidence type="ECO:0000313" key="9">
    <source>
        <dbReference type="Proteomes" id="UP001179121"/>
    </source>
</evidence>
<accession>A0AA86MYV3</accession>
<dbReference type="KEGG" id="nti:DNFV4_01878"/>
<dbReference type="EMBL" id="OX365700">
    <property type="protein sequence ID" value="CAI4031455.1"/>
    <property type="molecule type" value="Genomic_DNA"/>
</dbReference>
<dbReference type="InterPro" id="IPR007829">
    <property type="entry name" value="TM2"/>
</dbReference>
<feature type="transmembrane region" description="Helical" evidence="6">
    <location>
        <begin position="37"/>
        <end position="56"/>
    </location>
</feature>
<feature type="domain" description="TM2" evidence="7">
    <location>
        <begin position="34"/>
        <end position="80"/>
    </location>
</feature>